<keyword evidence="3" id="KW-1185">Reference proteome</keyword>
<name>A0AAD7G1J8_9AGAR</name>
<feature type="region of interest" description="Disordered" evidence="1">
    <location>
        <begin position="96"/>
        <end position="149"/>
    </location>
</feature>
<comment type="caution">
    <text evidence="2">The sequence shown here is derived from an EMBL/GenBank/DDBJ whole genome shotgun (WGS) entry which is preliminary data.</text>
</comment>
<accession>A0AAD7G1J8</accession>
<evidence type="ECO:0000313" key="2">
    <source>
        <dbReference type="EMBL" id="KAJ7649857.1"/>
    </source>
</evidence>
<proteinExistence type="predicted"/>
<sequence length="165" mass="17453">MNSTIRRDENDTAVAAVGAESIAGDGLKDDVGDTVSFTPGDVEGCGLGLEDLRERSSAVMERPEPDGSSWDARPSSPDMFVPGLCTVLGAEDNFLPALCTPDGSSGDNAEGPEGSRNRSENPGRQCRVHSLRGLEHSYSPDPEQIREGHRARVLGGCGDFLGHDK</sequence>
<feature type="compositionally biased region" description="Basic and acidic residues" evidence="1">
    <location>
        <begin position="53"/>
        <end position="65"/>
    </location>
</feature>
<gene>
    <name evidence="2" type="ORF">FB45DRAFT_886196</name>
</gene>
<evidence type="ECO:0000313" key="3">
    <source>
        <dbReference type="Proteomes" id="UP001221142"/>
    </source>
</evidence>
<dbReference type="Proteomes" id="UP001221142">
    <property type="component" value="Unassembled WGS sequence"/>
</dbReference>
<dbReference type="AlphaFoldDB" id="A0AAD7G1J8"/>
<organism evidence="2 3">
    <name type="scientific">Roridomyces roridus</name>
    <dbReference type="NCBI Taxonomy" id="1738132"/>
    <lineage>
        <taxon>Eukaryota</taxon>
        <taxon>Fungi</taxon>
        <taxon>Dikarya</taxon>
        <taxon>Basidiomycota</taxon>
        <taxon>Agaricomycotina</taxon>
        <taxon>Agaricomycetes</taxon>
        <taxon>Agaricomycetidae</taxon>
        <taxon>Agaricales</taxon>
        <taxon>Marasmiineae</taxon>
        <taxon>Mycenaceae</taxon>
        <taxon>Roridomyces</taxon>
    </lineage>
</organism>
<feature type="region of interest" description="Disordered" evidence="1">
    <location>
        <begin position="53"/>
        <end position="76"/>
    </location>
</feature>
<evidence type="ECO:0000256" key="1">
    <source>
        <dbReference type="SAM" id="MobiDB-lite"/>
    </source>
</evidence>
<dbReference type="EMBL" id="JARKIF010000001">
    <property type="protein sequence ID" value="KAJ7649857.1"/>
    <property type="molecule type" value="Genomic_DNA"/>
</dbReference>
<reference evidence="2" key="1">
    <citation type="submission" date="2023-03" db="EMBL/GenBank/DDBJ databases">
        <title>Massive genome expansion in bonnet fungi (Mycena s.s.) driven by repeated elements and novel gene families across ecological guilds.</title>
        <authorList>
            <consortium name="Lawrence Berkeley National Laboratory"/>
            <person name="Harder C.B."/>
            <person name="Miyauchi S."/>
            <person name="Viragh M."/>
            <person name="Kuo A."/>
            <person name="Thoen E."/>
            <person name="Andreopoulos B."/>
            <person name="Lu D."/>
            <person name="Skrede I."/>
            <person name="Drula E."/>
            <person name="Henrissat B."/>
            <person name="Morin E."/>
            <person name="Kohler A."/>
            <person name="Barry K."/>
            <person name="LaButti K."/>
            <person name="Morin E."/>
            <person name="Salamov A."/>
            <person name="Lipzen A."/>
            <person name="Mereny Z."/>
            <person name="Hegedus B."/>
            <person name="Baldrian P."/>
            <person name="Stursova M."/>
            <person name="Weitz H."/>
            <person name="Taylor A."/>
            <person name="Grigoriev I.V."/>
            <person name="Nagy L.G."/>
            <person name="Martin F."/>
            <person name="Kauserud H."/>
        </authorList>
    </citation>
    <scope>NUCLEOTIDE SEQUENCE</scope>
    <source>
        <strain evidence="2">9284</strain>
    </source>
</reference>
<protein>
    <submittedName>
        <fullName evidence="2">Uncharacterized protein</fullName>
    </submittedName>
</protein>